<keyword evidence="2" id="KW-0812">Transmembrane</keyword>
<keyword evidence="2" id="KW-1133">Transmembrane helix</keyword>
<organism evidence="3 4">
    <name type="scientific">Glossina austeni</name>
    <name type="common">Savannah tsetse fly</name>
    <dbReference type="NCBI Taxonomy" id="7395"/>
    <lineage>
        <taxon>Eukaryota</taxon>
        <taxon>Metazoa</taxon>
        <taxon>Ecdysozoa</taxon>
        <taxon>Arthropoda</taxon>
        <taxon>Hexapoda</taxon>
        <taxon>Insecta</taxon>
        <taxon>Pterygota</taxon>
        <taxon>Neoptera</taxon>
        <taxon>Endopterygota</taxon>
        <taxon>Diptera</taxon>
        <taxon>Brachycera</taxon>
        <taxon>Muscomorpha</taxon>
        <taxon>Hippoboscoidea</taxon>
        <taxon>Glossinidae</taxon>
        <taxon>Glossina</taxon>
    </lineage>
</organism>
<dbReference type="VEuPathDB" id="VectorBase:GAUT019306"/>
<protein>
    <submittedName>
        <fullName evidence="3">Uncharacterized protein</fullName>
    </submittedName>
</protein>
<name>A0A1A9UXW3_GLOAU</name>
<proteinExistence type="predicted"/>
<evidence type="ECO:0000256" key="2">
    <source>
        <dbReference type="SAM" id="Phobius"/>
    </source>
</evidence>
<feature type="transmembrane region" description="Helical" evidence="2">
    <location>
        <begin position="101"/>
        <end position="122"/>
    </location>
</feature>
<dbReference type="EnsemblMetazoa" id="GAUT019306-RA">
    <property type="protein sequence ID" value="GAUT019306-PA"/>
    <property type="gene ID" value="GAUT019306"/>
</dbReference>
<sequence length="157" mass="17836">MADKLKSSHNIYNYTFTHRRIGISAFLHVLFFPNLTGTIFNELLSLDSVIAAYGSLLTLSDDDDDDDDDDDSDDDDDDGGCGGDGDGDGDDGFGRDQRLKLTLLFSSDFYAIYSYVIIFIRFHKLKKCLVSMMRADPSPIRDMREHSRRRTQKRTES</sequence>
<reference evidence="3" key="1">
    <citation type="submission" date="2020-05" db="UniProtKB">
        <authorList>
            <consortium name="EnsemblMetazoa"/>
        </authorList>
    </citation>
    <scope>IDENTIFICATION</scope>
    <source>
        <strain evidence="3">TTRI</strain>
    </source>
</reference>
<feature type="compositionally biased region" description="Acidic residues" evidence="1">
    <location>
        <begin position="60"/>
        <end position="91"/>
    </location>
</feature>
<evidence type="ECO:0000256" key="1">
    <source>
        <dbReference type="SAM" id="MobiDB-lite"/>
    </source>
</evidence>
<accession>A0A1A9UXW3</accession>
<evidence type="ECO:0000313" key="4">
    <source>
        <dbReference type="Proteomes" id="UP000078200"/>
    </source>
</evidence>
<feature type="transmembrane region" description="Helical" evidence="2">
    <location>
        <begin position="21"/>
        <end position="40"/>
    </location>
</feature>
<keyword evidence="2" id="KW-0472">Membrane</keyword>
<evidence type="ECO:0000313" key="3">
    <source>
        <dbReference type="EnsemblMetazoa" id="GAUT019306-PA"/>
    </source>
</evidence>
<feature type="region of interest" description="Disordered" evidence="1">
    <location>
        <begin position="59"/>
        <end position="92"/>
    </location>
</feature>
<dbReference type="Proteomes" id="UP000078200">
    <property type="component" value="Unassembled WGS sequence"/>
</dbReference>
<keyword evidence="4" id="KW-1185">Reference proteome</keyword>
<dbReference type="AlphaFoldDB" id="A0A1A9UXW3"/>